<gene>
    <name evidence="2" type="ordered locus">Oter_0769</name>
</gene>
<reference evidence="2 3" key="1">
    <citation type="journal article" date="2011" name="J. Bacteriol.">
        <title>Genome sequence of the verrucomicrobium Opitutus terrae PB90-1, an abundant inhabitant of rice paddy soil ecosystems.</title>
        <authorList>
            <person name="van Passel M.W."/>
            <person name="Kant R."/>
            <person name="Palva A."/>
            <person name="Copeland A."/>
            <person name="Lucas S."/>
            <person name="Lapidus A."/>
            <person name="Glavina del Rio T."/>
            <person name="Pitluck S."/>
            <person name="Goltsman E."/>
            <person name="Clum A."/>
            <person name="Sun H."/>
            <person name="Schmutz J."/>
            <person name="Larimer F.W."/>
            <person name="Land M.L."/>
            <person name="Hauser L."/>
            <person name="Kyrpides N."/>
            <person name="Mikhailova N."/>
            <person name="Richardson P.P."/>
            <person name="Janssen P.H."/>
            <person name="de Vos W.M."/>
            <person name="Smidt H."/>
        </authorList>
    </citation>
    <scope>NUCLEOTIDE SEQUENCE [LARGE SCALE GENOMIC DNA]</scope>
    <source>
        <strain evidence="3">DSM 11246 / JCM 15787 / PB90-1</strain>
    </source>
</reference>
<dbReference type="InterPro" id="IPR050855">
    <property type="entry name" value="NDM-1-like"/>
</dbReference>
<dbReference type="Gene3D" id="3.60.15.10">
    <property type="entry name" value="Ribonuclease Z/Hydroxyacylglutathione hydrolase-like"/>
    <property type="match status" value="1"/>
</dbReference>
<dbReference type="EMBL" id="CP001032">
    <property type="protein sequence ID" value="ACB74057.1"/>
    <property type="molecule type" value="Genomic_DNA"/>
</dbReference>
<name>B1ZVG0_OPITP</name>
<dbReference type="AlphaFoldDB" id="B1ZVG0"/>
<dbReference type="SMART" id="SM00849">
    <property type="entry name" value="Lactamase_B"/>
    <property type="match status" value="1"/>
</dbReference>
<dbReference type="Proteomes" id="UP000007013">
    <property type="component" value="Chromosome"/>
</dbReference>
<dbReference type="Pfam" id="PF00753">
    <property type="entry name" value="Lactamase_B"/>
    <property type="match status" value="1"/>
</dbReference>
<dbReference type="InterPro" id="IPR001279">
    <property type="entry name" value="Metallo-B-lactamas"/>
</dbReference>
<dbReference type="KEGG" id="ote:Oter_0769"/>
<dbReference type="HOGENOM" id="CLU_030571_2_0_0"/>
<sequence length="273" mass="30049">MRPSPTFHVAGGVAGLRTLMVNVYFVASGSEPGVWMLVDGGLRGAGPRILREAERHFGTGVPPRAIVLTHGHFDHVGGLPWLLQRWQVPVFAHPNELRFVNGQRPYAPADPSVGGGVMTLSSPLYPRHPAKLPVAVHALPEHGAVPGLPEWEWIATPGHSPGHVSLWRAHDRLLISGDAVISTRQESALAVWRQTREVRPPPAYFTHDWPAAYRSMLRLRQLNPAVLASGHGQPLSGESWLRELDQLLADFPHRGLPPRGRYVPSEWTERAVA</sequence>
<dbReference type="CDD" id="cd07721">
    <property type="entry name" value="yflN-like_MBL-fold"/>
    <property type="match status" value="1"/>
</dbReference>
<evidence type="ECO:0000259" key="1">
    <source>
        <dbReference type="SMART" id="SM00849"/>
    </source>
</evidence>
<feature type="domain" description="Metallo-beta-lactamase" evidence="1">
    <location>
        <begin position="20"/>
        <end position="231"/>
    </location>
</feature>
<keyword evidence="3" id="KW-1185">Reference proteome</keyword>
<protein>
    <submittedName>
        <fullName evidence="2">Beta-lactamase domain protein</fullName>
    </submittedName>
</protein>
<evidence type="ECO:0000313" key="2">
    <source>
        <dbReference type="EMBL" id="ACB74057.1"/>
    </source>
</evidence>
<dbReference type="STRING" id="452637.Oter_0769"/>
<dbReference type="PANTHER" id="PTHR42951:SF17">
    <property type="entry name" value="METALLO-BETA-LACTAMASE DOMAIN-CONTAINING PROTEIN"/>
    <property type="match status" value="1"/>
</dbReference>
<dbReference type="eggNOG" id="COG0491">
    <property type="taxonomic scope" value="Bacteria"/>
</dbReference>
<accession>B1ZVG0</accession>
<dbReference type="PANTHER" id="PTHR42951">
    <property type="entry name" value="METALLO-BETA-LACTAMASE DOMAIN-CONTAINING"/>
    <property type="match status" value="1"/>
</dbReference>
<dbReference type="RefSeq" id="WP_012373595.1">
    <property type="nucleotide sequence ID" value="NC_010571.1"/>
</dbReference>
<proteinExistence type="predicted"/>
<organism evidence="2 3">
    <name type="scientific">Opitutus terrae (strain DSM 11246 / JCM 15787 / PB90-1)</name>
    <dbReference type="NCBI Taxonomy" id="452637"/>
    <lineage>
        <taxon>Bacteria</taxon>
        <taxon>Pseudomonadati</taxon>
        <taxon>Verrucomicrobiota</taxon>
        <taxon>Opitutia</taxon>
        <taxon>Opitutales</taxon>
        <taxon>Opitutaceae</taxon>
        <taxon>Opitutus</taxon>
    </lineage>
</organism>
<dbReference type="SUPFAM" id="SSF56281">
    <property type="entry name" value="Metallo-hydrolase/oxidoreductase"/>
    <property type="match status" value="1"/>
</dbReference>
<dbReference type="OrthoDB" id="9802248at2"/>
<dbReference type="InterPro" id="IPR036866">
    <property type="entry name" value="RibonucZ/Hydroxyglut_hydro"/>
</dbReference>
<evidence type="ECO:0000313" key="3">
    <source>
        <dbReference type="Proteomes" id="UP000007013"/>
    </source>
</evidence>